<dbReference type="InterPro" id="IPR046848">
    <property type="entry name" value="E_motif"/>
</dbReference>
<dbReference type="InterPro" id="IPR011990">
    <property type="entry name" value="TPR-like_helical_dom_sf"/>
</dbReference>
<dbReference type="Pfam" id="PF13041">
    <property type="entry name" value="PPR_2"/>
    <property type="match status" value="3"/>
</dbReference>
<evidence type="ECO:0000256" key="3">
    <source>
        <dbReference type="PROSITE-ProRule" id="PRU00708"/>
    </source>
</evidence>
<dbReference type="EMBL" id="SDAM02000055">
    <property type="protein sequence ID" value="KAH6833736.1"/>
    <property type="molecule type" value="Genomic_DNA"/>
</dbReference>
<dbReference type="AlphaFoldDB" id="A0AAD4JHX1"/>
<evidence type="ECO:0008006" key="6">
    <source>
        <dbReference type="Google" id="ProtNLM"/>
    </source>
</evidence>
<keyword evidence="5" id="KW-1185">Reference proteome</keyword>
<accession>A0AAD4JHX1</accession>
<keyword evidence="1" id="KW-0677">Repeat</keyword>
<dbReference type="PANTHER" id="PTHR24015">
    <property type="entry name" value="OS07G0578800 PROTEIN-RELATED"/>
    <property type="match status" value="1"/>
</dbReference>
<feature type="repeat" description="PPR" evidence="3">
    <location>
        <begin position="382"/>
        <end position="416"/>
    </location>
</feature>
<dbReference type="PANTHER" id="PTHR24015:SF2017">
    <property type="entry name" value="PENTATRICOPEPTIDE REPEAT-CONTAINING PROTEIN"/>
    <property type="match status" value="1"/>
</dbReference>
<dbReference type="FunFam" id="1.25.40.10:FF:000196">
    <property type="entry name" value="Pentatricopeptide repeat-containing protein At4g14850"/>
    <property type="match status" value="1"/>
</dbReference>
<dbReference type="FunFam" id="1.25.40.10:FF:000090">
    <property type="entry name" value="Pentatricopeptide repeat-containing protein, chloroplastic"/>
    <property type="match status" value="1"/>
</dbReference>
<feature type="repeat" description="PPR" evidence="3">
    <location>
        <begin position="45"/>
        <end position="79"/>
    </location>
</feature>
<evidence type="ECO:0000256" key="1">
    <source>
        <dbReference type="ARBA" id="ARBA00022737"/>
    </source>
</evidence>
<comment type="caution">
    <text evidence="4">The sequence shown here is derived from an EMBL/GenBank/DDBJ whole genome shotgun (WGS) entry which is preliminary data.</text>
</comment>
<name>A0AAD4JHX1_PERFH</name>
<feature type="repeat" description="PPR" evidence="3">
    <location>
        <begin position="179"/>
        <end position="213"/>
    </location>
</feature>
<evidence type="ECO:0000256" key="2">
    <source>
        <dbReference type="ARBA" id="ARBA00061659"/>
    </source>
</evidence>
<organism evidence="4 5">
    <name type="scientific">Perilla frutescens var. hirtella</name>
    <name type="common">Perilla citriodora</name>
    <name type="synonym">Perilla setoyensis</name>
    <dbReference type="NCBI Taxonomy" id="608512"/>
    <lineage>
        <taxon>Eukaryota</taxon>
        <taxon>Viridiplantae</taxon>
        <taxon>Streptophyta</taxon>
        <taxon>Embryophyta</taxon>
        <taxon>Tracheophyta</taxon>
        <taxon>Spermatophyta</taxon>
        <taxon>Magnoliopsida</taxon>
        <taxon>eudicotyledons</taxon>
        <taxon>Gunneridae</taxon>
        <taxon>Pentapetalae</taxon>
        <taxon>asterids</taxon>
        <taxon>lamiids</taxon>
        <taxon>Lamiales</taxon>
        <taxon>Lamiaceae</taxon>
        <taxon>Nepetoideae</taxon>
        <taxon>Elsholtzieae</taxon>
        <taxon>Perilla</taxon>
    </lineage>
</organism>
<feature type="repeat" description="PPR" evidence="3">
    <location>
        <begin position="519"/>
        <end position="553"/>
    </location>
</feature>
<dbReference type="InterPro" id="IPR046960">
    <property type="entry name" value="PPR_At4g14850-like_plant"/>
</dbReference>
<sequence length="714" mass="78449">MPPSSPQKASSTASHLLRKCAAATSLREAHRLHALLLTTPPTESPSFLHNNLLSMYARCGSFTDSRHLFDKMPQRNVVSYNAMIAAYSRSPHHAHLAFQLFDQLAHDSRHEPNGCTITSLLQASSAVGDVVVGASLHAHCVKTGFLDNVRVQTSLLGMYSNCGDVGCAKKVFARMKDKDAIAWNSIVSGYVKNGRILESLQLFQIMLKNEVKPTQFTYSLVLNACAKLQDYDMGKLVHAQIILSGTCIDLPLHNSLLDMYCSCGDTVSSFDVFVRIGSPDLVSWNSMIGGFAENGDGKKAMEMFVRLRQAPRLKPDEYTYAAVIAGTSGFPSCDYGKPLHAQAEKAGLMSSAYIGSTLLSMYFSNDDLVSSQKIFSSFVHKDTVLWTDMIAGHVRIGEGEGALSLFHEMSKEGLHLDSFILSSALAACADLVTLRQGEMIHCLVLKTGNDAEVCVHSSLVDMYAKNGELEAATCAFSCLAENCDLMCWNAMLTGYGHHGKAKEAFQIYFKMLKHGLSPDHVTFLSLLAACNHCGLVEKARFLWRNMKEGLLRPGAKHYSCMISLLSRAGLWEEAEEMIIESPFADEYLESWRTVLSSCIQNGNLREGIHAAEQILNTNAEDSAASVLLTKLYAAAGRWGDVVETRRKMRKSMLGKDPGLSWIEVRNSVRVFSSGEQSQHGEMQAELSDLVANLMPAVADDIIQQISVEQMFGEM</sequence>
<feature type="repeat" description="PPR" evidence="3">
    <location>
        <begin position="280"/>
        <end position="315"/>
    </location>
</feature>
<dbReference type="Pfam" id="PF01535">
    <property type="entry name" value="PPR"/>
    <property type="match status" value="5"/>
</dbReference>
<evidence type="ECO:0000313" key="4">
    <source>
        <dbReference type="EMBL" id="KAH6833736.1"/>
    </source>
</evidence>
<dbReference type="GO" id="GO:0003723">
    <property type="term" value="F:RNA binding"/>
    <property type="evidence" value="ECO:0007669"/>
    <property type="project" value="InterPro"/>
</dbReference>
<proteinExistence type="inferred from homology"/>
<feature type="repeat" description="PPR" evidence="3">
    <location>
        <begin position="484"/>
        <end position="518"/>
    </location>
</feature>
<comment type="similarity">
    <text evidence="2">Belongs to the PPR family. PCMP-E subfamily.</text>
</comment>
<dbReference type="Proteomes" id="UP001190926">
    <property type="component" value="Unassembled WGS sequence"/>
</dbReference>
<dbReference type="NCBIfam" id="TIGR00756">
    <property type="entry name" value="PPR"/>
    <property type="match status" value="4"/>
</dbReference>
<dbReference type="PROSITE" id="PS51375">
    <property type="entry name" value="PPR"/>
    <property type="match status" value="6"/>
</dbReference>
<dbReference type="Pfam" id="PF20431">
    <property type="entry name" value="E_motif"/>
    <property type="match status" value="1"/>
</dbReference>
<protein>
    <recommendedName>
        <fullName evidence="6">Pentatricopeptide repeat-containing protein</fullName>
    </recommendedName>
</protein>
<dbReference type="GO" id="GO:0009451">
    <property type="term" value="P:RNA modification"/>
    <property type="evidence" value="ECO:0007669"/>
    <property type="project" value="InterPro"/>
</dbReference>
<dbReference type="InterPro" id="IPR002885">
    <property type="entry name" value="PPR_rpt"/>
</dbReference>
<evidence type="ECO:0000313" key="5">
    <source>
        <dbReference type="Proteomes" id="UP001190926"/>
    </source>
</evidence>
<dbReference type="Gene3D" id="1.25.40.10">
    <property type="entry name" value="Tetratricopeptide repeat domain"/>
    <property type="match status" value="6"/>
</dbReference>
<gene>
    <name evidence="4" type="ORF">C2S53_009745</name>
</gene>
<reference evidence="4 5" key="1">
    <citation type="journal article" date="2021" name="Nat. Commun.">
        <title>Incipient diploidization of the medicinal plant Perilla within 10,000 years.</title>
        <authorList>
            <person name="Zhang Y."/>
            <person name="Shen Q."/>
            <person name="Leng L."/>
            <person name="Zhang D."/>
            <person name="Chen S."/>
            <person name="Shi Y."/>
            <person name="Ning Z."/>
            <person name="Chen S."/>
        </authorList>
    </citation>
    <scope>NUCLEOTIDE SEQUENCE [LARGE SCALE GENOMIC DNA]</scope>
    <source>
        <strain evidence="5">cv. PC099</strain>
    </source>
</reference>